<accession>A0ABD1E7H4</accession>
<evidence type="ECO:0000256" key="1">
    <source>
        <dbReference type="ARBA" id="ARBA00010718"/>
    </source>
</evidence>
<dbReference type="Proteomes" id="UP001566132">
    <property type="component" value="Unassembled WGS sequence"/>
</dbReference>
<dbReference type="Pfam" id="PF00194">
    <property type="entry name" value="Carb_anhydrase"/>
    <property type="match status" value="1"/>
</dbReference>
<evidence type="ECO:0000313" key="3">
    <source>
        <dbReference type="EMBL" id="KAL1490321.1"/>
    </source>
</evidence>
<sequence length="337" mass="38580">MSFHSISAEYPLVGSSTNEDTKITANTDNDYLRNVCQILDSEPLQEAPIDINISKMIPVDIAPSLNWVHFDESPKKMKITNTGHSVILSAKWGQERPYITNSVLPGKYVFSQMHFHWGVNDMEGSEHTFDGRQYPGELHVVLFKSCYLTQESALKERDGVAILVYILNLQQAGNPMFQEVVRVLPAIAKAHTSAKITPVPLNNLITPFDVDYFIYKGSITTVNCVHPVSWIICRYPIGISSDQMDSFRFLLDNDDEIIKRNFRPMQPTNDRYIFHILPSTSKYATLLQKPLNDIGDKIMQIYRMHVLYDSYNEKKSEKSIIDKLNDHKIMRNMMGTI</sequence>
<evidence type="ECO:0000259" key="2">
    <source>
        <dbReference type="PROSITE" id="PS51144"/>
    </source>
</evidence>
<reference evidence="3 4" key="1">
    <citation type="submission" date="2024-05" db="EMBL/GenBank/DDBJ databases">
        <title>Genetic variation in Jamaican populations of the coffee berry borer (Hypothenemus hampei).</title>
        <authorList>
            <person name="Errbii M."/>
            <person name="Myrie A."/>
        </authorList>
    </citation>
    <scope>NUCLEOTIDE SEQUENCE [LARGE SCALE GENOMIC DNA]</scope>
    <source>
        <strain evidence="3">JA-Hopewell-2020-01-JO</strain>
        <tissue evidence="3">Whole body</tissue>
    </source>
</reference>
<organism evidence="3 4">
    <name type="scientific">Hypothenemus hampei</name>
    <name type="common">Coffee berry borer</name>
    <dbReference type="NCBI Taxonomy" id="57062"/>
    <lineage>
        <taxon>Eukaryota</taxon>
        <taxon>Metazoa</taxon>
        <taxon>Ecdysozoa</taxon>
        <taxon>Arthropoda</taxon>
        <taxon>Hexapoda</taxon>
        <taxon>Insecta</taxon>
        <taxon>Pterygota</taxon>
        <taxon>Neoptera</taxon>
        <taxon>Endopterygota</taxon>
        <taxon>Coleoptera</taxon>
        <taxon>Polyphaga</taxon>
        <taxon>Cucujiformia</taxon>
        <taxon>Curculionidae</taxon>
        <taxon>Scolytinae</taxon>
        <taxon>Hypothenemus</taxon>
    </lineage>
</organism>
<dbReference type="Gene3D" id="3.10.200.10">
    <property type="entry name" value="Alpha carbonic anhydrase"/>
    <property type="match status" value="1"/>
</dbReference>
<dbReference type="CDD" id="cd00326">
    <property type="entry name" value="alpha_CA"/>
    <property type="match status" value="1"/>
</dbReference>
<protein>
    <recommendedName>
        <fullName evidence="2">Alpha-carbonic anhydrase domain-containing protein</fullName>
    </recommendedName>
</protein>
<evidence type="ECO:0000313" key="4">
    <source>
        <dbReference type="Proteomes" id="UP001566132"/>
    </source>
</evidence>
<feature type="domain" description="Alpha-carbonic anhydrase" evidence="2">
    <location>
        <begin position="19"/>
        <end position="277"/>
    </location>
</feature>
<comment type="caution">
    <text evidence="3">The sequence shown here is derived from an EMBL/GenBank/DDBJ whole genome shotgun (WGS) entry which is preliminary data.</text>
</comment>
<proteinExistence type="inferred from homology"/>
<name>A0ABD1E7H4_HYPHA</name>
<dbReference type="PROSITE" id="PS51144">
    <property type="entry name" value="ALPHA_CA_2"/>
    <property type="match status" value="1"/>
</dbReference>
<dbReference type="PANTHER" id="PTHR18952:SF233">
    <property type="entry name" value="CARBONIC ANHYDRASE 14"/>
    <property type="match status" value="1"/>
</dbReference>
<dbReference type="EMBL" id="JBDJPC010000010">
    <property type="protein sequence ID" value="KAL1490321.1"/>
    <property type="molecule type" value="Genomic_DNA"/>
</dbReference>
<comment type="similarity">
    <text evidence="1">Belongs to the alpha-carbonic anhydrase family.</text>
</comment>
<dbReference type="SUPFAM" id="SSF51069">
    <property type="entry name" value="Carbonic anhydrase"/>
    <property type="match status" value="1"/>
</dbReference>
<dbReference type="SMART" id="SM01057">
    <property type="entry name" value="Carb_anhydrase"/>
    <property type="match status" value="1"/>
</dbReference>
<gene>
    <name evidence="3" type="ORF">ABEB36_013036</name>
</gene>
<dbReference type="PANTHER" id="PTHR18952">
    <property type="entry name" value="CARBONIC ANHYDRASE"/>
    <property type="match status" value="1"/>
</dbReference>
<dbReference type="InterPro" id="IPR023561">
    <property type="entry name" value="Carbonic_anhydrase_a-class"/>
</dbReference>
<keyword evidence="4" id="KW-1185">Reference proteome</keyword>
<dbReference type="InterPro" id="IPR001148">
    <property type="entry name" value="CA_dom"/>
</dbReference>
<dbReference type="AlphaFoldDB" id="A0ABD1E7H4"/>
<dbReference type="InterPro" id="IPR036398">
    <property type="entry name" value="CA_dom_sf"/>
</dbReference>